<dbReference type="CDD" id="cd23024">
    <property type="entry name" value="zf-HIT_ZNHIT2-3"/>
    <property type="match status" value="1"/>
</dbReference>
<feature type="compositionally biased region" description="Polar residues" evidence="2">
    <location>
        <begin position="463"/>
        <end position="475"/>
    </location>
</feature>
<evidence type="ECO:0000256" key="1">
    <source>
        <dbReference type="PROSITE-ProRule" id="PRU00453"/>
    </source>
</evidence>
<evidence type="ECO:0000313" key="4">
    <source>
        <dbReference type="EMBL" id="KNC86039.1"/>
    </source>
</evidence>
<feature type="compositionally biased region" description="Polar residues" evidence="2">
    <location>
        <begin position="539"/>
        <end position="554"/>
    </location>
</feature>
<dbReference type="Pfam" id="PF04438">
    <property type="entry name" value="zf-HIT"/>
    <property type="match status" value="1"/>
</dbReference>
<dbReference type="RefSeq" id="XP_014159941.1">
    <property type="nucleotide sequence ID" value="XM_014304466.1"/>
</dbReference>
<feature type="region of interest" description="Disordered" evidence="2">
    <location>
        <begin position="463"/>
        <end position="559"/>
    </location>
</feature>
<dbReference type="EMBL" id="KQ241671">
    <property type="protein sequence ID" value="KNC86039.1"/>
    <property type="molecule type" value="Genomic_DNA"/>
</dbReference>
<dbReference type="AlphaFoldDB" id="A0A0L0GAU5"/>
<dbReference type="Proteomes" id="UP000054560">
    <property type="component" value="Unassembled WGS sequence"/>
</dbReference>
<dbReference type="PROSITE" id="PS51083">
    <property type="entry name" value="ZF_HIT"/>
    <property type="match status" value="1"/>
</dbReference>
<keyword evidence="5" id="KW-1185">Reference proteome</keyword>
<keyword evidence="1" id="KW-0479">Metal-binding</keyword>
<dbReference type="OrthoDB" id="10005492at2759"/>
<dbReference type="GeneID" id="25902302"/>
<organism evidence="4 5">
    <name type="scientific">Sphaeroforma arctica JP610</name>
    <dbReference type="NCBI Taxonomy" id="667725"/>
    <lineage>
        <taxon>Eukaryota</taxon>
        <taxon>Ichthyosporea</taxon>
        <taxon>Ichthyophonida</taxon>
        <taxon>Sphaeroforma</taxon>
    </lineage>
</organism>
<dbReference type="Gene3D" id="3.30.60.190">
    <property type="match status" value="1"/>
</dbReference>
<dbReference type="InterPro" id="IPR039646">
    <property type="entry name" value="ZNHIT2"/>
</dbReference>
<name>A0A0L0GAU5_9EUKA</name>
<dbReference type="eggNOG" id="KOG4317">
    <property type="taxonomic scope" value="Eukaryota"/>
</dbReference>
<dbReference type="GO" id="GO:0008270">
    <property type="term" value="F:zinc ion binding"/>
    <property type="evidence" value="ECO:0007669"/>
    <property type="project" value="UniProtKB-UniRule"/>
</dbReference>
<dbReference type="STRING" id="667725.A0A0L0GAU5"/>
<feature type="domain" description="HIT-type" evidence="3">
    <location>
        <begin position="32"/>
        <end position="65"/>
    </location>
</feature>
<dbReference type="SUPFAM" id="SSF144232">
    <property type="entry name" value="HIT/MYND zinc finger-like"/>
    <property type="match status" value="1"/>
</dbReference>
<protein>
    <recommendedName>
        <fullName evidence="3">HIT-type domain-containing protein</fullName>
    </recommendedName>
</protein>
<dbReference type="InterPro" id="IPR007529">
    <property type="entry name" value="Znf_HIT"/>
</dbReference>
<sequence length="642" mass="71614">MSLYELQNVANVGSGSIGSGDASLFKESDRVCEVCYKGKGVYSCPKCHLRYCALSCYRDMKHMRCYEDFYKDLVHEELGRREVSRDEREEILAMVERAQHQTPTNQDGDIANLNILADQNGVNSSYGTESMDGDSDDDATAIMERLAGIDLDDDEAAEAIWQSFTAKEKKDFEASIADGRMGNMLTLWVAWWDMEEPNIYVPDCIPEFCALSRSRPATSRVRAPGSATHIGKRPQHSQLAQASALQYNLLDMVLALVYTLRSFNGDLSSTRAYMCLLEMCAVLSDSAVHESASQAVQSFLQRATDRLACRSTPTWDAARVLGDVETLLRLSHECLVVALADLHFWLVMYDPAQDSEVADPQYTIETHSNHDDRKRKARKRQHANHARKAWFYLAWINDPLAGGSTTRRQNIAACTQVVKDERSHLEALQSEVAGVDAARFKDGSTSLVCLEGNGGLREHRAQQGNTVHLNSNPARTSREKVQTSAGHSRLASAAEGRHLAKPRYFDTRSELRADDAVDGGESLTTQSTSDIDSEVTGKDTITPTVGRNQPSQPQIEDGSRNVRRPMIVELDEDHSEAVGLDRRNTSGDTAVNPMMAELGDKNRTRSAFAKRREEREERAWKEGRRKALPKLTEISARMMGIR</sequence>
<accession>A0A0L0GAU5</accession>
<keyword evidence="1" id="KW-0863">Zinc-finger</keyword>
<dbReference type="PANTHER" id="PTHR15555:SF0">
    <property type="entry name" value="ZINC FINGER HIT DOMAIN-CONTAINING PROTEIN 2"/>
    <property type="match status" value="1"/>
</dbReference>
<feature type="compositionally biased region" description="Basic and acidic residues" evidence="2">
    <location>
        <begin position="495"/>
        <end position="515"/>
    </location>
</feature>
<evidence type="ECO:0000313" key="5">
    <source>
        <dbReference type="Proteomes" id="UP000054560"/>
    </source>
</evidence>
<keyword evidence="1" id="KW-0862">Zinc</keyword>
<evidence type="ECO:0000256" key="2">
    <source>
        <dbReference type="SAM" id="MobiDB-lite"/>
    </source>
</evidence>
<reference evidence="4 5" key="1">
    <citation type="submission" date="2011-02" db="EMBL/GenBank/DDBJ databases">
        <title>The Genome Sequence of Sphaeroforma arctica JP610.</title>
        <authorList>
            <consortium name="The Broad Institute Genome Sequencing Platform"/>
            <person name="Russ C."/>
            <person name="Cuomo C."/>
            <person name="Young S.K."/>
            <person name="Zeng Q."/>
            <person name="Gargeya S."/>
            <person name="Alvarado L."/>
            <person name="Berlin A."/>
            <person name="Chapman S.B."/>
            <person name="Chen Z."/>
            <person name="Freedman E."/>
            <person name="Gellesch M."/>
            <person name="Goldberg J."/>
            <person name="Griggs A."/>
            <person name="Gujja S."/>
            <person name="Heilman E."/>
            <person name="Heiman D."/>
            <person name="Howarth C."/>
            <person name="Mehta T."/>
            <person name="Neiman D."/>
            <person name="Pearson M."/>
            <person name="Roberts A."/>
            <person name="Saif S."/>
            <person name="Shea T."/>
            <person name="Shenoy N."/>
            <person name="Sisk P."/>
            <person name="Stolte C."/>
            <person name="Sykes S."/>
            <person name="White J."/>
            <person name="Yandava C."/>
            <person name="Burger G."/>
            <person name="Gray M.W."/>
            <person name="Holland P.W.H."/>
            <person name="King N."/>
            <person name="Lang F.B.F."/>
            <person name="Roger A.J."/>
            <person name="Ruiz-Trillo I."/>
            <person name="Haas B."/>
            <person name="Nusbaum C."/>
            <person name="Birren B."/>
        </authorList>
    </citation>
    <scope>NUCLEOTIDE SEQUENCE [LARGE SCALE GENOMIC DNA]</scope>
    <source>
        <strain evidence="4 5">JP610</strain>
    </source>
</reference>
<proteinExistence type="predicted"/>
<dbReference type="PANTHER" id="PTHR15555">
    <property type="entry name" value="ZINC FINGER HIT DOMAIN CONTAINING PROTEIN 2 PROTEIN FON -RELATED"/>
    <property type="match status" value="1"/>
</dbReference>
<evidence type="ECO:0000259" key="3">
    <source>
        <dbReference type="PROSITE" id="PS51083"/>
    </source>
</evidence>
<gene>
    <name evidence="4" type="ORF">SARC_01798</name>
</gene>